<reference evidence="2" key="2">
    <citation type="submission" date="2020-05" db="UniProtKB">
        <authorList>
            <consortium name="EnsemblMetazoa"/>
        </authorList>
    </citation>
    <scope>IDENTIFICATION</scope>
    <source>
        <strain evidence="2">MINIMUS1</strain>
    </source>
</reference>
<dbReference type="VEuPathDB" id="VectorBase:AMIN001457"/>
<accession>A0A182VTR4</accession>
<protein>
    <submittedName>
        <fullName evidence="2">Uncharacterized protein</fullName>
    </submittedName>
</protein>
<feature type="compositionally biased region" description="Polar residues" evidence="1">
    <location>
        <begin position="281"/>
        <end position="305"/>
    </location>
</feature>
<sequence>MEQPIAPEPKGKDLESKKTMLHRKNEKLTDSIFEQSDLEIPAASVNPRDEELTPEKETSSKEVAEPLESGSKVSAMELNKETEQTVEASIERIPIEMMLNDTQSMEVECNQTAVEIIMPKESSTISDEAKIVVEDTDTIIDSTRDENQEVSIPTTPNDTLPEHTTDLKEIQVMEPTSVPEGDNTAANENMNLWEKIQSSAVSLKEKQQSSSKSSQSFLYSSGPSSSSLCHLTELSQPKPEALRTTLRCLRQLHGTDAKHLASIERHLRGLRSGPKTKSDTKTNGNPTNNTSRNKMSKPTRTQTDENALGERQALDKFAAKLFTQLERERALTNYEVSKLQMPVEIAYYRAAYDGLVTTFGQPYHKCTLELYQQLAGELGIEAERFIMDKTPKITNVHT</sequence>
<feature type="region of interest" description="Disordered" evidence="1">
    <location>
        <begin position="1"/>
        <end position="72"/>
    </location>
</feature>
<feature type="compositionally biased region" description="Basic and acidic residues" evidence="1">
    <location>
        <begin position="9"/>
        <end position="18"/>
    </location>
</feature>
<evidence type="ECO:0000313" key="3">
    <source>
        <dbReference type="Proteomes" id="UP000075920"/>
    </source>
</evidence>
<organism evidence="2 3">
    <name type="scientific">Anopheles minimus</name>
    <dbReference type="NCBI Taxonomy" id="112268"/>
    <lineage>
        <taxon>Eukaryota</taxon>
        <taxon>Metazoa</taxon>
        <taxon>Ecdysozoa</taxon>
        <taxon>Arthropoda</taxon>
        <taxon>Hexapoda</taxon>
        <taxon>Insecta</taxon>
        <taxon>Pterygota</taxon>
        <taxon>Neoptera</taxon>
        <taxon>Endopterygota</taxon>
        <taxon>Diptera</taxon>
        <taxon>Nematocera</taxon>
        <taxon>Culicoidea</taxon>
        <taxon>Culicidae</taxon>
        <taxon>Anophelinae</taxon>
        <taxon>Anopheles</taxon>
    </lineage>
</organism>
<evidence type="ECO:0000313" key="2">
    <source>
        <dbReference type="EnsemblMetazoa" id="AMIN001457-PA"/>
    </source>
</evidence>
<name>A0A182VTR4_9DIPT</name>
<reference evidence="3" key="1">
    <citation type="submission" date="2013-03" db="EMBL/GenBank/DDBJ databases">
        <title>The Genome Sequence of Anopheles minimus MINIMUS1.</title>
        <authorList>
            <consortium name="The Broad Institute Genomics Platform"/>
            <person name="Neafsey D.E."/>
            <person name="Walton C."/>
            <person name="Walker B."/>
            <person name="Young S.K."/>
            <person name="Zeng Q."/>
            <person name="Gargeya S."/>
            <person name="Fitzgerald M."/>
            <person name="Haas B."/>
            <person name="Abouelleil A."/>
            <person name="Allen A.W."/>
            <person name="Alvarado L."/>
            <person name="Arachchi H.M."/>
            <person name="Berlin A.M."/>
            <person name="Chapman S.B."/>
            <person name="Gainer-Dewar J."/>
            <person name="Goldberg J."/>
            <person name="Griggs A."/>
            <person name="Gujja S."/>
            <person name="Hansen M."/>
            <person name="Howarth C."/>
            <person name="Imamovic A."/>
            <person name="Ireland A."/>
            <person name="Larimer J."/>
            <person name="McCowan C."/>
            <person name="Murphy C."/>
            <person name="Pearson M."/>
            <person name="Poon T.W."/>
            <person name="Priest M."/>
            <person name="Roberts A."/>
            <person name="Saif S."/>
            <person name="Shea T."/>
            <person name="Sisk P."/>
            <person name="Sykes S."/>
            <person name="Wortman J."/>
            <person name="Nusbaum C."/>
            <person name="Birren B."/>
        </authorList>
    </citation>
    <scope>NUCLEOTIDE SEQUENCE [LARGE SCALE GENOMIC DNA]</scope>
    <source>
        <strain evidence="3">MINIMUS1</strain>
    </source>
</reference>
<keyword evidence="3" id="KW-1185">Reference proteome</keyword>
<evidence type="ECO:0000256" key="1">
    <source>
        <dbReference type="SAM" id="MobiDB-lite"/>
    </source>
</evidence>
<feature type="region of interest" description="Disordered" evidence="1">
    <location>
        <begin position="260"/>
        <end position="307"/>
    </location>
</feature>
<proteinExistence type="predicted"/>
<dbReference type="AlphaFoldDB" id="A0A182VTR4"/>
<feature type="compositionally biased region" description="Low complexity" evidence="1">
    <location>
        <begin position="208"/>
        <end position="227"/>
    </location>
</feature>
<feature type="compositionally biased region" description="Basic and acidic residues" evidence="1">
    <location>
        <begin position="47"/>
        <end position="64"/>
    </location>
</feature>
<feature type="region of interest" description="Disordered" evidence="1">
    <location>
        <begin position="203"/>
        <end position="227"/>
    </location>
</feature>
<dbReference type="EnsemblMetazoa" id="AMIN001457-RA">
    <property type="protein sequence ID" value="AMIN001457-PA"/>
    <property type="gene ID" value="AMIN001457"/>
</dbReference>
<dbReference type="Proteomes" id="UP000075920">
    <property type="component" value="Unassembled WGS sequence"/>
</dbReference>